<reference evidence="3" key="1">
    <citation type="submission" date="2016-10" db="EMBL/GenBank/DDBJ databases">
        <authorList>
            <person name="Varghese N."/>
            <person name="Submissions S."/>
        </authorList>
    </citation>
    <scope>NUCLEOTIDE SEQUENCE [LARGE SCALE GENOMIC DNA]</scope>
    <source>
        <strain evidence="3">JCM 2783</strain>
    </source>
</reference>
<dbReference type="Proteomes" id="UP000243950">
    <property type="component" value="Unassembled WGS sequence"/>
</dbReference>
<organism evidence="2 3">
    <name type="scientific">Pseudomonas straminea</name>
    <dbReference type="NCBI Taxonomy" id="47882"/>
    <lineage>
        <taxon>Bacteria</taxon>
        <taxon>Pseudomonadati</taxon>
        <taxon>Pseudomonadota</taxon>
        <taxon>Gammaproteobacteria</taxon>
        <taxon>Pseudomonadales</taxon>
        <taxon>Pseudomonadaceae</taxon>
        <taxon>Phytopseudomonas</taxon>
    </lineage>
</organism>
<dbReference type="PANTHER" id="PTHR35585:SF1">
    <property type="entry name" value="HHE DOMAIN PROTEIN (AFU_ORTHOLOGUE AFUA_4G00730)"/>
    <property type="match status" value="1"/>
</dbReference>
<evidence type="ECO:0000313" key="3">
    <source>
        <dbReference type="Proteomes" id="UP000243950"/>
    </source>
</evidence>
<dbReference type="RefSeq" id="WP_093506080.1">
    <property type="nucleotide sequence ID" value="NZ_BSSG01000008.1"/>
</dbReference>
<keyword evidence="3" id="KW-1185">Reference proteome</keyword>
<dbReference type="EMBL" id="FOMO01000008">
    <property type="protein sequence ID" value="SFE08287.1"/>
    <property type="molecule type" value="Genomic_DNA"/>
</dbReference>
<accession>A0A1I1XLT6</accession>
<dbReference type="AlphaFoldDB" id="A0A1I1XLT6"/>
<evidence type="ECO:0000313" key="2">
    <source>
        <dbReference type="EMBL" id="SFE08287.1"/>
    </source>
</evidence>
<dbReference type="PANTHER" id="PTHR35585">
    <property type="entry name" value="HHE DOMAIN PROTEIN (AFU_ORTHOLOGUE AFUA_4G00730)"/>
    <property type="match status" value="1"/>
</dbReference>
<sequence>MQIFEALRESHDRQRAMAEALLATTGDSPERAERYSELKDELLAHARAEERFFYSPLMKHDAGVDLSRHGVAEHHEMDELLETLEETDPSSPSWIATARKLKDKIFHHLEDEEHTFFQQAGKMLADQQKTSLASQYVKDYQDALD</sequence>
<name>A0A1I1XLT6_PSEOC</name>
<dbReference type="Pfam" id="PF01814">
    <property type="entry name" value="Hemerythrin"/>
    <property type="match status" value="1"/>
</dbReference>
<protein>
    <submittedName>
        <fullName evidence="2">Hemerythrin HHE cation binding domain-containing protein</fullName>
    </submittedName>
</protein>
<dbReference type="Gene3D" id="1.20.120.520">
    <property type="entry name" value="nmb1532 protein domain like"/>
    <property type="match status" value="1"/>
</dbReference>
<gene>
    <name evidence="2" type="ORF">SAMN05216372_10897</name>
</gene>
<evidence type="ECO:0000259" key="1">
    <source>
        <dbReference type="Pfam" id="PF01814"/>
    </source>
</evidence>
<proteinExistence type="predicted"/>
<dbReference type="CDD" id="cd12108">
    <property type="entry name" value="Hr-like"/>
    <property type="match status" value="1"/>
</dbReference>
<dbReference type="InterPro" id="IPR012312">
    <property type="entry name" value="Hemerythrin-like"/>
</dbReference>
<feature type="domain" description="Hemerythrin-like" evidence="1">
    <location>
        <begin position="3"/>
        <end position="119"/>
    </location>
</feature>